<evidence type="ECO:0000256" key="3">
    <source>
        <dbReference type="ARBA" id="ARBA00022650"/>
    </source>
</evidence>
<dbReference type="SUPFAM" id="SSF53720">
    <property type="entry name" value="ALDH-like"/>
    <property type="match status" value="1"/>
</dbReference>
<dbReference type="InterPro" id="IPR000965">
    <property type="entry name" value="GPR_dom"/>
</dbReference>
<proteinExistence type="inferred from homology"/>
<dbReference type="PIRSF" id="PIRSF000151">
    <property type="entry name" value="GPR"/>
    <property type="match status" value="1"/>
</dbReference>
<evidence type="ECO:0000256" key="1">
    <source>
        <dbReference type="ARBA" id="ARBA00004985"/>
    </source>
</evidence>
<dbReference type="InterPro" id="IPR016163">
    <property type="entry name" value="Ald_DH_C"/>
</dbReference>
<dbReference type="EMBL" id="WWVX01000002">
    <property type="protein sequence ID" value="MZL69044.1"/>
    <property type="molecule type" value="Genomic_DNA"/>
</dbReference>
<keyword evidence="3 7" id="KW-0641">Proline biosynthesis</keyword>
<dbReference type="GO" id="GO:0055129">
    <property type="term" value="P:L-proline biosynthetic process"/>
    <property type="evidence" value="ECO:0007669"/>
    <property type="project" value="UniProtKB-UniRule"/>
</dbReference>
<dbReference type="HAMAP" id="MF_00412">
    <property type="entry name" value="ProA"/>
    <property type="match status" value="1"/>
</dbReference>
<evidence type="ECO:0000256" key="2">
    <source>
        <dbReference type="ARBA" id="ARBA00022605"/>
    </source>
</evidence>
<dbReference type="AlphaFoldDB" id="A0AAQ1MD65"/>
<keyword evidence="2 7" id="KW-0028">Amino-acid biosynthesis</keyword>
<reference evidence="11" key="1">
    <citation type="submission" date="2016-11" db="EMBL/GenBank/DDBJ databases">
        <authorList>
            <person name="Jaros S."/>
            <person name="Januszkiewicz K."/>
            <person name="Wedrychowicz H."/>
        </authorList>
    </citation>
    <scope>NUCLEOTIDE SEQUENCE [LARGE SCALE GENOMIC DNA]</scope>
    <source>
        <strain evidence="11">DSM 4029</strain>
    </source>
</reference>
<evidence type="ECO:0000256" key="7">
    <source>
        <dbReference type="HAMAP-Rule" id="MF_00412"/>
    </source>
</evidence>
<keyword evidence="7" id="KW-0963">Cytoplasm</keyword>
<dbReference type="InterPro" id="IPR012134">
    <property type="entry name" value="Glu-5-SA_DH"/>
</dbReference>
<evidence type="ECO:0000313" key="11">
    <source>
        <dbReference type="Proteomes" id="UP000184089"/>
    </source>
</evidence>
<dbReference type="CDD" id="cd07079">
    <property type="entry name" value="ALDH_F18-19_ProA-GPR"/>
    <property type="match status" value="1"/>
</dbReference>
<dbReference type="GO" id="GO:0050661">
    <property type="term" value="F:NADP binding"/>
    <property type="evidence" value="ECO:0007669"/>
    <property type="project" value="InterPro"/>
</dbReference>
<comment type="similarity">
    <text evidence="7">Belongs to the gamma-glutamyl phosphate reductase family.</text>
</comment>
<keyword evidence="12" id="KW-1185">Reference proteome</keyword>
<dbReference type="GO" id="GO:0004350">
    <property type="term" value="F:glutamate-5-semialdehyde dehydrogenase activity"/>
    <property type="evidence" value="ECO:0007669"/>
    <property type="project" value="UniProtKB-UniRule"/>
</dbReference>
<accession>A0AAQ1MD65</accession>
<dbReference type="Proteomes" id="UP000474718">
    <property type="component" value="Unassembled WGS sequence"/>
</dbReference>
<comment type="caution">
    <text evidence="10">The sequence shown here is derived from an EMBL/GenBank/DDBJ whole genome shotgun (WGS) entry which is preliminary data.</text>
</comment>
<evidence type="ECO:0000313" key="10">
    <source>
        <dbReference type="EMBL" id="SHG10480.1"/>
    </source>
</evidence>
<dbReference type="EC" id="1.2.1.41" evidence="7"/>
<evidence type="ECO:0000259" key="8">
    <source>
        <dbReference type="Pfam" id="PF00171"/>
    </source>
</evidence>
<dbReference type="InterPro" id="IPR016161">
    <property type="entry name" value="Ald_DH/histidinol_DH"/>
</dbReference>
<evidence type="ECO:0000256" key="6">
    <source>
        <dbReference type="ARBA" id="ARBA00049024"/>
    </source>
</evidence>
<gene>
    <name evidence="7" type="primary">proA</name>
    <name evidence="9" type="ORF">GT747_04575</name>
    <name evidence="10" type="ORF">SAMN05444424_1488</name>
</gene>
<comment type="pathway">
    <text evidence="1 7">Amino-acid biosynthesis; L-proline biosynthesis; L-glutamate 5-semialdehyde from L-glutamate: step 2/2.</text>
</comment>
<dbReference type="GO" id="GO:0005737">
    <property type="term" value="C:cytoplasm"/>
    <property type="evidence" value="ECO:0007669"/>
    <property type="project" value="UniProtKB-SubCell"/>
</dbReference>
<name>A0AAQ1MD65_9FIRM</name>
<dbReference type="EMBL" id="FQVY01000002">
    <property type="protein sequence ID" value="SHG10480.1"/>
    <property type="molecule type" value="Genomic_DNA"/>
</dbReference>
<dbReference type="PANTHER" id="PTHR11063:SF8">
    <property type="entry name" value="DELTA-1-PYRROLINE-5-CARBOXYLATE SYNTHASE"/>
    <property type="match status" value="1"/>
</dbReference>
<dbReference type="InterPro" id="IPR016162">
    <property type="entry name" value="Ald_DH_N"/>
</dbReference>
<evidence type="ECO:0000256" key="4">
    <source>
        <dbReference type="ARBA" id="ARBA00022857"/>
    </source>
</evidence>
<evidence type="ECO:0000313" key="12">
    <source>
        <dbReference type="Proteomes" id="UP000474718"/>
    </source>
</evidence>
<dbReference type="RefSeq" id="WP_021657938.1">
    <property type="nucleotide sequence ID" value="NZ_FQVY01000002.1"/>
</dbReference>
<reference evidence="9 12" key="3">
    <citation type="journal article" date="2019" name="Nat. Med.">
        <title>A library of human gut bacterial isolates paired with longitudinal multiomics data enables mechanistic microbiome research.</title>
        <authorList>
            <person name="Poyet M."/>
            <person name="Groussin M."/>
            <person name="Gibbons S.M."/>
            <person name="Avila-Pacheco J."/>
            <person name="Jiang X."/>
            <person name="Kearney S.M."/>
            <person name="Perrotta A.R."/>
            <person name="Berdy B."/>
            <person name="Zhao S."/>
            <person name="Lieberman T.D."/>
            <person name="Swanson P.K."/>
            <person name="Smith M."/>
            <person name="Roesemann S."/>
            <person name="Alexander J.E."/>
            <person name="Rich S.A."/>
            <person name="Livny J."/>
            <person name="Vlamakis H."/>
            <person name="Clish C."/>
            <person name="Bullock K."/>
            <person name="Deik A."/>
            <person name="Scott J."/>
            <person name="Pierce K.A."/>
            <person name="Xavier R.J."/>
            <person name="Alm E.J."/>
        </authorList>
    </citation>
    <scope>NUCLEOTIDE SEQUENCE [LARGE SCALE GENOMIC DNA]</scope>
    <source>
        <strain evidence="9 12">BIOML-A2</strain>
    </source>
</reference>
<protein>
    <recommendedName>
        <fullName evidence="7">Gamma-glutamyl phosphate reductase</fullName>
        <shortName evidence="7">GPR</shortName>
        <ecNumber evidence="7">1.2.1.41</ecNumber>
    </recommendedName>
    <alternativeName>
        <fullName evidence="7">Glutamate-5-semialdehyde dehydrogenase</fullName>
    </alternativeName>
    <alternativeName>
        <fullName evidence="7">Glutamyl-gamma-semialdehyde dehydrogenase</fullName>
        <shortName evidence="7">GSA dehydrogenase</shortName>
    </alternativeName>
</protein>
<organism evidence="10 11">
    <name type="scientific">Bittarella massiliensis</name>
    <name type="common">ex Durand et al. 2017</name>
    <dbReference type="NCBI Taxonomy" id="1720313"/>
    <lineage>
        <taxon>Bacteria</taxon>
        <taxon>Bacillati</taxon>
        <taxon>Bacillota</taxon>
        <taxon>Clostridia</taxon>
        <taxon>Eubacteriales</taxon>
        <taxon>Oscillospiraceae</taxon>
        <taxon>Bittarella (ex Durand et al. 2017)</taxon>
    </lineage>
</organism>
<dbReference type="PANTHER" id="PTHR11063">
    <property type="entry name" value="GLUTAMATE SEMIALDEHYDE DEHYDROGENASE"/>
    <property type="match status" value="1"/>
</dbReference>
<sequence>MTDLTVLGGRAKAAARELALLDSGEKNRLLAAVAQQVRDDCAAILQANGEDVAAAREAGISESLIDRLLLNEQRVLAMADAAEQVAALPDPVGRVLGGQRLPSGLEMTKVSTPLGVCGIIYEARPNVTLDAAALCLKSSNAVILKGGKEALRSNRAVVASVRTALAAAGQNPDFVQLIEDSARETTSAFMKLNGYLDVLIPRGGAGLIRAVVENATVPVIETGTGNCHIYVEGTADLEMAADIAYNAKVSRPSVCNAAETFLVDRSVAAQWLPVIAGRMDASPRVEIRGCPETCAILGGRAVPAVESDWESEFLDYVVAIKVVDGFEEAVSHIQRYTTGHSECIVTRDYEKSRAFCRRIDAAAVYVNASTRFTDGGEFGMGAEIGISTQKLHARGPMGLEQLTTHKYILQGDGQIR</sequence>
<dbReference type="PROSITE" id="PS01223">
    <property type="entry name" value="PROA"/>
    <property type="match status" value="1"/>
</dbReference>
<dbReference type="NCBIfam" id="TIGR00407">
    <property type="entry name" value="proA"/>
    <property type="match status" value="1"/>
</dbReference>
<keyword evidence="4 7" id="KW-0521">NADP</keyword>
<comment type="subcellular location">
    <subcellularLocation>
        <location evidence="7">Cytoplasm</location>
    </subcellularLocation>
</comment>
<comment type="function">
    <text evidence="7">Catalyzes the NADPH-dependent reduction of L-glutamate 5-phosphate into L-glutamate 5-semialdehyde and phosphate. The product spontaneously undergoes cyclization to form 1-pyrroline-5-carboxylate.</text>
</comment>
<evidence type="ECO:0000313" key="9">
    <source>
        <dbReference type="EMBL" id="MZL69044.1"/>
    </source>
</evidence>
<dbReference type="Pfam" id="PF00171">
    <property type="entry name" value="Aldedh"/>
    <property type="match status" value="1"/>
</dbReference>
<reference evidence="10" key="2">
    <citation type="submission" date="2016-11" db="EMBL/GenBank/DDBJ databases">
        <authorList>
            <person name="Varghese N."/>
            <person name="Submissions S."/>
        </authorList>
    </citation>
    <scope>NUCLEOTIDE SEQUENCE</scope>
    <source>
        <strain evidence="10">DSM 4029</strain>
    </source>
</reference>
<dbReference type="Gene3D" id="3.40.605.10">
    <property type="entry name" value="Aldehyde Dehydrogenase, Chain A, domain 1"/>
    <property type="match status" value="1"/>
</dbReference>
<comment type="catalytic activity">
    <reaction evidence="6 7">
        <text>L-glutamate 5-semialdehyde + phosphate + NADP(+) = L-glutamyl 5-phosphate + NADPH + H(+)</text>
        <dbReference type="Rhea" id="RHEA:19541"/>
        <dbReference type="ChEBI" id="CHEBI:15378"/>
        <dbReference type="ChEBI" id="CHEBI:43474"/>
        <dbReference type="ChEBI" id="CHEBI:57783"/>
        <dbReference type="ChEBI" id="CHEBI:58066"/>
        <dbReference type="ChEBI" id="CHEBI:58274"/>
        <dbReference type="ChEBI" id="CHEBI:58349"/>
        <dbReference type="EC" id="1.2.1.41"/>
    </reaction>
</comment>
<dbReference type="FunFam" id="3.40.309.10:FF:000006">
    <property type="entry name" value="Gamma-glutamyl phosphate reductase"/>
    <property type="match status" value="1"/>
</dbReference>
<feature type="domain" description="Aldehyde dehydrogenase" evidence="8">
    <location>
        <begin position="11"/>
        <end position="279"/>
    </location>
</feature>
<dbReference type="NCBIfam" id="NF001221">
    <property type="entry name" value="PRK00197.1"/>
    <property type="match status" value="1"/>
</dbReference>
<evidence type="ECO:0000256" key="5">
    <source>
        <dbReference type="ARBA" id="ARBA00023002"/>
    </source>
</evidence>
<dbReference type="InterPro" id="IPR020593">
    <property type="entry name" value="G-glutamylP_reductase_CS"/>
</dbReference>
<dbReference type="Gene3D" id="3.40.309.10">
    <property type="entry name" value="Aldehyde Dehydrogenase, Chain A, domain 2"/>
    <property type="match status" value="1"/>
</dbReference>
<dbReference type="InterPro" id="IPR015590">
    <property type="entry name" value="Aldehyde_DH_dom"/>
</dbReference>
<dbReference type="Proteomes" id="UP000184089">
    <property type="component" value="Unassembled WGS sequence"/>
</dbReference>
<keyword evidence="5 7" id="KW-0560">Oxidoreductase</keyword>